<dbReference type="OrthoDB" id="5293449at2"/>
<dbReference type="GO" id="GO:0009378">
    <property type="term" value="F:four-way junction helicase activity"/>
    <property type="evidence" value="ECO:0007669"/>
    <property type="project" value="InterPro"/>
</dbReference>
<organism evidence="9 10">
    <name type="scientific">Longimonas halophila</name>
    <dbReference type="NCBI Taxonomy" id="1469170"/>
    <lineage>
        <taxon>Bacteria</taxon>
        <taxon>Pseudomonadati</taxon>
        <taxon>Rhodothermota</taxon>
        <taxon>Rhodothermia</taxon>
        <taxon>Rhodothermales</taxon>
        <taxon>Salisaetaceae</taxon>
        <taxon>Longimonas</taxon>
    </lineage>
</organism>
<evidence type="ECO:0000256" key="5">
    <source>
        <dbReference type="ARBA" id="ARBA00023204"/>
    </source>
</evidence>
<dbReference type="InterPro" id="IPR010994">
    <property type="entry name" value="RuvA_2-like"/>
</dbReference>
<dbReference type="GO" id="GO:0005524">
    <property type="term" value="F:ATP binding"/>
    <property type="evidence" value="ECO:0007669"/>
    <property type="project" value="InterPro"/>
</dbReference>
<dbReference type="GO" id="GO:0006281">
    <property type="term" value="P:DNA repair"/>
    <property type="evidence" value="ECO:0007669"/>
    <property type="project" value="UniProtKB-UniRule"/>
</dbReference>
<feature type="domain" description="DNA helicase Holliday junction RuvA type" evidence="7">
    <location>
        <begin position="1"/>
        <end position="62"/>
    </location>
</feature>
<keyword evidence="3 6" id="KW-0238">DNA-binding</keyword>
<evidence type="ECO:0000313" key="10">
    <source>
        <dbReference type="Proteomes" id="UP000221024"/>
    </source>
</evidence>
<dbReference type="InterPro" id="IPR012340">
    <property type="entry name" value="NA-bd_OB-fold"/>
</dbReference>
<comment type="subcellular location">
    <subcellularLocation>
        <location evidence="6">Cytoplasm</location>
    </subcellularLocation>
</comment>
<keyword evidence="10" id="KW-1185">Reference proteome</keyword>
<dbReference type="RefSeq" id="WP_098062368.1">
    <property type="nucleotide sequence ID" value="NZ_PDEP01000008.1"/>
</dbReference>
<dbReference type="CDD" id="cd14332">
    <property type="entry name" value="UBA_RuvA_C"/>
    <property type="match status" value="1"/>
</dbReference>
<accession>A0A2H3NKL2</accession>
<evidence type="ECO:0000256" key="2">
    <source>
        <dbReference type="ARBA" id="ARBA00022763"/>
    </source>
</evidence>
<comment type="caution">
    <text evidence="9">The sequence shown here is derived from an EMBL/GenBank/DDBJ whole genome shotgun (WGS) entry which is preliminary data.</text>
</comment>
<evidence type="ECO:0000259" key="7">
    <source>
        <dbReference type="Pfam" id="PF01330"/>
    </source>
</evidence>
<comment type="domain">
    <text evidence="6">Has three domains with a flexible linker between the domains II and III and assumes an 'L' shape. Domain III is highly mobile and contacts RuvB.</text>
</comment>
<dbReference type="SUPFAM" id="SSF50249">
    <property type="entry name" value="Nucleic acid-binding proteins"/>
    <property type="match status" value="1"/>
</dbReference>
<evidence type="ECO:0000256" key="6">
    <source>
        <dbReference type="HAMAP-Rule" id="MF_00031"/>
    </source>
</evidence>
<dbReference type="Pfam" id="PF01330">
    <property type="entry name" value="RuvA_N"/>
    <property type="match status" value="1"/>
</dbReference>
<dbReference type="Gene3D" id="2.40.50.140">
    <property type="entry name" value="Nucleic acid-binding proteins"/>
    <property type="match status" value="1"/>
</dbReference>
<keyword evidence="1 6" id="KW-0963">Cytoplasm</keyword>
<comment type="caution">
    <text evidence="6">Lacks conserved residue(s) required for the propagation of feature annotation.</text>
</comment>
<dbReference type="Pfam" id="PF14520">
    <property type="entry name" value="HHH_5"/>
    <property type="match status" value="1"/>
</dbReference>
<dbReference type="SUPFAM" id="SSF46929">
    <property type="entry name" value="DNA helicase RuvA subunit, C-terminal domain"/>
    <property type="match status" value="1"/>
</dbReference>
<dbReference type="InterPro" id="IPR011114">
    <property type="entry name" value="RuvA_C"/>
</dbReference>
<proteinExistence type="inferred from homology"/>
<comment type="subunit">
    <text evidence="6">Homotetramer. Forms an RuvA(8)-RuvB(12)-Holliday junction (HJ) complex. HJ DNA is sandwiched between 2 RuvA tetramers; dsDNA enters through RuvA and exits via RuvB. An RuvB hexamer assembles on each DNA strand where it exits the tetramer. Each RuvB hexamer is contacted by two RuvA subunits (via domain III) on 2 adjacent RuvB subunits; this complex drives branch migration. In the full resolvosome a probable DNA-RuvA(4)-RuvB(12)-RuvC(2) complex forms which resolves the HJ.</text>
</comment>
<dbReference type="Proteomes" id="UP000221024">
    <property type="component" value="Unassembled WGS sequence"/>
</dbReference>
<feature type="region of interest" description="Domain III" evidence="6">
    <location>
        <begin position="150"/>
        <end position="201"/>
    </location>
</feature>
<dbReference type="GO" id="GO:0000400">
    <property type="term" value="F:four-way junction DNA binding"/>
    <property type="evidence" value="ECO:0007669"/>
    <property type="project" value="UniProtKB-UniRule"/>
</dbReference>
<dbReference type="InterPro" id="IPR000085">
    <property type="entry name" value="RuvA"/>
</dbReference>
<keyword evidence="2 6" id="KW-0227">DNA damage</keyword>
<dbReference type="GO" id="GO:0009379">
    <property type="term" value="C:Holliday junction helicase complex"/>
    <property type="evidence" value="ECO:0007669"/>
    <property type="project" value="InterPro"/>
</dbReference>
<dbReference type="SUPFAM" id="SSF47781">
    <property type="entry name" value="RuvA domain 2-like"/>
    <property type="match status" value="1"/>
</dbReference>
<protein>
    <recommendedName>
        <fullName evidence="6">Holliday junction branch migration complex subunit RuvA</fullName>
    </recommendedName>
</protein>
<evidence type="ECO:0000256" key="4">
    <source>
        <dbReference type="ARBA" id="ARBA00023172"/>
    </source>
</evidence>
<dbReference type="Gene3D" id="1.10.150.20">
    <property type="entry name" value="5' to 3' exonuclease, C-terminal subdomain"/>
    <property type="match status" value="1"/>
</dbReference>
<keyword evidence="5 6" id="KW-0234">DNA repair</keyword>
<keyword evidence="4 6" id="KW-0233">DNA recombination</keyword>
<evidence type="ECO:0000313" key="9">
    <source>
        <dbReference type="EMBL" id="PEN06474.1"/>
    </source>
</evidence>
<evidence type="ECO:0000256" key="3">
    <source>
        <dbReference type="ARBA" id="ARBA00023125"/>
    </source>
</evidence>
<feature type="region of interest" description="Domain I" evidence="6">
    <location>
        <begin position="1"/>
        <end position="64"/>
    </location>
</feature>
<evidence type="ECO:0000259" key="8">
    <source>
        <dbReference type="Pfam" id="PF07499"/>
    </source>
</evidence>
<dbReference type="GO" id="GO:0048476">
    <property type="term" value="C:Holliday junction resolvase complex"/>
    <property type="evidence" value="ECO:0007669"/>
    <property type="project" value="UniProtKB-UniRule"/>
</dbReference>
<feature type="domain" description="Holliday junction DNA helicase RuvA C-terminal" evidence="8">
    <location>
        <begin position="154"/>
        <end position="198"/>
    </location>
</feature>
<gene>
    <name evidence="6" type="primary">ruvA</name>
    <name evidence="9" type="ORF">CRI93_09330</name>
</gene>
<comment type="function">
    <text evidence="6">The RuvA-RuvB-RuvC complex processes Holliday junction (HJ) DNA during genetic recombination and DNA repair, while the RuvA-RuvB complex plays an important role in the rescue of blocked DNA replication forks via replication fork reversal (RFR). RuvA specifically binds to HJ cruciform DNA, conferring on it an open structure. The RuvB hexamer acts as an ATP-dependent pump, pulling dsDNA into and through the RuvAB complex. HJ branch migration allows RuvC to scan DNA until it finds its consensus sequence, where it cleaves and resolves the cruciform DNA.</text>
</comment>
<dbReference type="InterPro" id="IPR036267">
    <property type="entry name" value="RuvA_C_sf"/>
</dbReference>
<dbReference type="HAMAP" id="MF_00031">
    <property type="entry name" value="DNA_HJ_migration_RuvA"/>
    <property type="match status" value="1"/>
</dbReference>
<reference evidence="9 10" key="1">
    <citation type="submission" date="2017-10" db="EMBL/GenBank/DDBJ databases">
        <title>Draft genome of Longimonas halophila.</title>
        <authorList>
            <person name="Goh K.M."/>
            <person name="Shamsir M.S."/>
            <person name="Lim S.W."/>
        </authorList>
    </citation>
    <scope>NUCLEOTIDE SEQUENCE [LARGE SCALE GENOMIC DNA]</scope>
    <source>
        <strain evidence="9 10">KCTC 42399</strain>
    </source>
</reference>
<comment type="similarity">
    <text evidence="6">Belongs to the RuvA family.</text>
</comment>
<dbReference type="Gene3D" id="1.10.8.10">
    <property type="entry name" value="DNA helicase RuvA subunit, C-terminal domain"/>
    <property type="match status" value="1"/>
</dbReference>
<dbReference type="NCBIfam" id="TIGR00084">
    <property type="entry name" value="ruvA"/>
    <property type="match status" value="1"/>
</dbReference>
<name>A0A2H3NKL2_9BACT</name>
<dbReference type="GO" id="GO:0006310">
    <property type="term" value="P:DNA recombination"/>
    <property type="evidence" value="ECO:0007669"/>
    <property type="project" value="UniProtKB-UniRule"/>
</dbReference>
<dbReference type="EMBL" id="PDEP01000008">
    <property type="protein sequence ID" value="PEN06474.1"/>
    <property type="molecule type" value="Genomic_DNA"/>
</dbReference>
<dbReference type="Pfam" id="PF07499">
    <property type="entry name" value="RuvA_C"/>
    <property type="match status" value="1"/>
</dbReference>
<dbReference type="InterPro" id="IPR013849">
    <property type="entry name" value="DNA_helicase_Holl-junc_RuvA_I"/>
</dbReference>
<sequence length="201" mass="21563">MITYVSGTLVEKTTEQAVVDIDGLGYAIDIPTSTFQELPDTGESVHLYTVHYVREDDISLYGFATKAERTLFNTMRGVSRVGPSLALSALSAMSPRALRDHVLNGDTARLKEISGVGRKTAERLIVELRDPLSEMDLGGSRAASTGSSDAKASARADALAALESLGLSRADAERAIRVVLRDNADIDSADALVRKALKVER</sequence>
<dbReference type="GO" id="GO:0005737">
    <property type="term" value="C:cytoplasm"/>
    <property type="evidence" value="ECO:0007669"/>
    <property type="project" value="UniProtKB-SubCell"/>
</dbReference>
<dbReference type="AlphaFoldDB" id="A0A2H3NKL2"/>
<evidence type="ECO:0000256" key="1">
    <source>
        <dbReference type="ARBA" id="ARBA00022490"/>
    </source>
</evidence>